<dbReference type="NCBIfam" id="TIGR00880">
    <property type="entry name" value="2_A_01_02"/>
    <property type="match status" value="1"/>
</dbReference>
<evidence type="ECO:0000259" key="9">
    <source>
        <dbReference type="PROSITE" id="PS50850"/>
    </source>
</evidence>
<comment type="subcellular location">
    <subcellularLocation>
        <location evidence="1">Membrane</location>
        <topology evidence="1">Multi-pass membrane protein</topology>
    </subcellularLocation>
</comment>
<sequence length="392" mass="42894">MRLFDRTIVQLGDIYQEKKLQLAEKRYELSQLTWGDWVSSVRTSRKLILVIVFIALFLDNMLLTTVVPIIPNFLYQLNHPLTMKNITFTANNISQANFSICQRLPITDQQNGSAILGYYTYIRDRNEICVNQTAMAELANVPDGPIETVTVLSESQRHEDLVNENVEVGLMFASKSIVQLLANPFIGPLTNRIGYTIPLFTGFVIMFISTIIFAFGANYTVLVIARALQGIGSSCSSVSGMGMLADRYPDDAERGNAMGVALGGLALGVLVGPPFGGIMYQYVGKEAPFLILAGLALLDGALQLFALKPSVKPEPEEGASLWTLIKDPYILLAAGCITFANMGMGMLETSLPIWMLDTMQAEKWQQGAAFLPASISYLLGTNVFGPLGNRIG</sequence>
<dbReference type="GO" id="GO:0042910">
    <property type="term" value="F:xenobiotic transmembrane transporter activity"/>
    <property type="evidence" value="ECO:0007669"/>
    <property type="project" value="InterPro"/>
</dbReference>
<evidence type="ECO:0000256" key="5">
    <source>
        <dbReference type="ARBA" id="ARBA00022775"/>
    </source>
</evidence>
<feature type="transmembrane region" description="Helical" evidence="8">
    <location>
        <begin position="257"/>
        <end position="283"/>
    </location>
</feature>
<dbReference type="GO" id="GO:0015842">
    <property type="term" value="P:aminergic neurotransmitter loading into synaptic vesicle"/>
    <property type="evidence" value="ECO:0007669"/>
    <property type="project" value="TreeGrafter"/>
</dbReference>
<evidence type="ECO:0000256" key="6">
    <source>
        <dbReference type="ARBA" id="ARBA00022989"/>
    </source>
</evidence>
<dbReference type="Pfam" id="PF07690">
    <property type="entry name" value="MFS_1"/>
    <property type="match status" value="1"/>
</dbReference>
<feature type="domain" description="Major facilitator superfamily (MFS) profile" evidence="9">
    <location>
        <begin position="48"/>
        <end position="392"/>
    </location>
</feature>
<feature type="transmembrane region" description="Helical" evidence="8">
    <location>
        <begin position="195"/>
        <end position="217"/>
    </location>
</feature>
<dbReference type="FunFam" id="1.20.1250.20:FF:000792">
    <property type="entry name" value="Synaptic vesicle amine transporter, putative"/>
    <property type="match status" value="1"/>
</dbReference>
<dbReference type="PANTHER" id="PTHR23506">
    <property type="entry name" value="GH10249P"/>
    <property type="match status" value="1"/>
</dbReference>
<dbReference type="PANTHER" id="PTHR23506:SF23">
    <property type="entry name" value="GH10249P"/>
    <property type="match status" value="1"/>
</dbReference>
<evidence type="ECO:0000256" key="3">
    <source>
        <dbReference type="ARBA" id="ARBA00022448"/>
    </source>
</evidence>
<evidence type="ECO:0000256" key="8">
    <source>
        <dbReference type="SAM" id="Phobius"/>
    </source>
</evidence>
<keyword evidence="5" id="KW-0532">Neurotransmitter transport</keyword>
<dbReference type="GO" id="GO:0043195">
    <property type="term" value="C:terminal bouton"/>
    <property type="evidence" value="ECO:0007669"/>
    <property type="project" value="TreeGrafter"/>
</dbReference>
<dbReference type="EMBL" id="CAIIXF020000005">
    <property type="protein sequence ID" value="CAH1784901.1"/>
    <property type="molecule type" value="Genomic_DNA"/>
</dbReference>
<evidence type="ECO:0000313" key="10">
    <source>
        <dbReference type="EMBL" id="CAH1784901.1"/>
    </source>
</evidence>
<feature type="transmembrane region" description="Helical" evidence="8">
    <location>
        <begin position="223"/>
        <end position="245"/>
    </location>
</feature>
<keyword evidence="11" id="KW-1185">Reference proteome</keyword>
<dbReference type="AlphaFoldDB" id="A0A8S4NVS3"/>
<evidence type="ECO:0000313" key="11">
    <source>
        <dbReference type="Proteomes" id="UP000749559"/>
    </source>
</evidence>
<reference evidence="10" key="1">
    <citation type="submission" date="2022-03" db="EMBL/GenBank/DDBJ databases">
        <authorList>
            <person name="Martin C."/>
        </authorList>
    </citation>
    <scope>NUCLEOTIDE SEQUENCE</scope>
</reference>
<feature type="transmembrane region" description="Helical" evidence="8">
    <location>
        <begin position="289"/>
        <end position="307"/>
    </location>
</feature>
<feature type="transmembrane region" description="Helical" evidence="8">
    <location>
        <begin position="47"/>
        <end position="75"/>
    </location>
</feature>
<feature type="non-terminal residue" evidence="10">
    <location>
        <position position="1"/>
    </location>
</feature>
<dbReference type="OrthoDB" id="5086884at2759"/>
<comment type="similarity">
    <text evidence="2">Belongs to the major facilitator superfamily. Vesicular transporter family.</text>
</comment>
<evidence type="ECO:0000256" key="2">
    <source>
        <dbReference type="ARBA" id="ARBA00006829"/>
    </source>
</evidence>
<keyword evidence="3" id="KW-0813">Transport</keyword>
<evidence type="ECO:0000256" key="1">
    <source>
        <dbReference type="ARBA" id="ARBA00004141"/>
    </source>
</evidence>
<protein>
    <recommendedName>
        <fullName evidence="9">Major facilitator superfamily (MFS) profile domain-containing protein</fullName>
    </recommendedName>
</protein>
<proteinExistence type="inferred from homology"/>
<name>A0A8S4NVS3_OWEFU</name>
<dbReference type="GO" id="GO:0005335">
    <property type="term" value="F:serotonin:sodium:chloride symporter activity"/>
    <property type="evidence" value="ECO:0007669"/>
    <property type="project" value="TreeGrafter"/>
</dbReference>
<gene>
    <name evidence="10" type="ORF">OFUS_LOCUS11024</name>
</gene>
<dbReference type="SUPFAM" id="SSF103473">
    <property type="entry name" value="MFS general substrate transporter"/>
    <property type="match status" value="1"/>
</dbReference>
<keyword evidence="4 8" id="KW-0812">Transmembrane</keyword>
<keyword evidence="6 8" id="KW-1133">Transmembrane helix</keyword>
<dbReference type="InterPro" id="IPR011701">
    <property type="entry name" value="MFS"/>
</dbReference>
<dbReference type="InterPro" id="IPR020846">
    <property type="entry name" value="MFS_dom"/>
</dbReference>
<dbReference type="Proteomes" id="UP000749559">
    <property type="component" value="Unassembled WGS sequence"/>
</dbReference>
<accession>A0A8S4NVS3</accession>
<evidence type="ECO:0000256" key="7">
    <source>
        <dbReference type="ARBA" id="ARBA00023136"/>
    </source>
</evidence>
<dbReference type="GO" id="GO:0030672">
    <property type="term" value="C:synaptic vesicle membrane"/>
    <property type="evidence" value="ECO:0007669"/>
    <property type="project" value="TreeGrafter"/>
</dbReference>
<organism evidence="10 11">
    <name type="scientific">Owenia fusiformis</name>
    <name type="common">Polychaete worm</name>
    <dbReference type="NCBI Taxonomy" id="6347"/>
    <lineage>
        <taxon>Eukaryota</taxon>
        <taxon>Metazoa</taxon>
        <taxon>Spiralia</taxon>
        <taxon>Lophotrochozoa</taxon>
        <taxon>Annelida</taxon>
        <taxon>Polychaeta</taxon>
        <taxon>Sedentaria</taxon>
        <taxon>Canalipalpata</taxon>
        <taxon>Sabellida</taxon>
        <taxon>Oweniida</taxon>
        <taxon>Oweniidae</taxon>
        <taxon>Owenia</taxon>
    </lineage>
</organism>
<dbReference type="Gene3D" id="1.20.1250.20">
    <property type="entry name" value="MFS general substrate transporter like domains"/>
    <property type="match status" value="1"/>
</dbReference>
<dbReference type="InterPro" id="IPR036259">
    <property type="entry name" value="MFS_trans_sf"/>
</dbReference>
<comment type="caution">
    <text evidence="10">The sequence shown here is derived from an EMBL/GenBank/DDBJ whole genome shotgun (WGS) entry which is preliminary data.</text>
</comment>
<dbReference type="InterPro" id="IPR050930">
    <property type="entry name" value="MFS_Vesicular_Transporter"/>
</dbReference>
<dbReference type="PROSITE" id="PS50850">
    <property type="entry name" value="MFS"/>
    <property type="match status" value="1"/>
</dbReference>
<feature type="transmembrane region" description="Helical" evidence="8">
    <location>
        <begin position="328"/>
        <end position="347"/>
    </location>
</feature>
<keyword evidence="7 8" id="KW-0472">Membrane</keyword>
<dbReference type="InterPro" id="IPR001958">
    <property type="entry name" value="Tet-R_TetA/multi-R_MdtG-like"/>
</dbReference>
<evidence type="ECO:0000256" key="4">
    <source>
        <dbReference type="ARBA" id="ARBA00022692"/>
    </source>
</evidence>